<dbReference type="PANTHER" id="PTHR30041:SF4">
    <property type="entry name" value="ARSENATE REDUCTASE"/>
    <property type="match status" value="1"/>
</dbReference>
<reference evidence="3 4" key="1">
    <citation type="journal article" date="2014" name="Antonie Van Leeuwenhoek">
        <title>Hyphomonas beringensis sp. nov. and Hyphomonas chukchiensis sp. nov., isolated from surface seawater of the Bering Sea and Chukchi Sea.</title>
        <authorList>
            <person name="Li C."/>
            <person name="Lai Q."/>
            <person name="Li G."/>
            <person name="Dong C."/>
            <person name="Wang J."/>
            <person name="Liao Y."/>
            <person name="Shao Z."/>
        </authorList>
    </citation>
    <scope>NUCLEOTIDE SEQUENCE [LARGE SCALE GENOMIC DNA]</scope>
    <source>
        <strain evidence="3 4">MHS-2</strain>
    </source>
</reference>
<dbReference type="STRING" id="1280950.HJO_11997"/>
<proteinExistence type="inferred from homology"/>
<dbReference type="AlphaFoldDB" id="A0A059FMG4"/>
<dbReference type="OrthoDB" id="9790554at2"/>
<gene>
    <name evidence="3" type="ORF">HJO_11997</name>
</gene>
<dbReference type="eggNOG" id="COG1393">
    <property type="taxonomic scope" value="Bacteria"/>
</dbReference>
<comment type="caution">
    <text evidence="3">The sequence shown here is derived from an EMBL/GenBank/DDBJ whole genome shotgun (WGS) entry which is preliminary data.</text>
</comment>
<sequence length="115" mass="12603">MIYTILHNPVCSTSRKGLDLLTENGIEPVIRKYMNESERLSVEELRDIARKMGGVGPRAFLRERNATEAGLSAAASDADVFAAMANDPKLIQRPIGIKGDKAVLGRPVERLLDIV</sequence>
<dbReference type="PROSITE" id="PS51353">
    <property type="entry name" value="ARSC"/>
    <property type="match status" value="1"/>
</dbReference>
<dbReference type="Gene3D" id="3.40.30.10">
    <property type="entry name" value="Glutaredoxin"/>
    <property type="match status" value="1"/>
</dbReference>
<dbReference type="PATRIC" id="fig|1280950.3.peg.2405"/>
<comment type="similarity">
    <text evidence="1 2">Belongs to the ArsC family.</text>
</comment>
<evidence type="ECO:0000313" key="4">
    <source>
        <dbReference type="Proteomes" id="UP000025171"/>
    </source>
</evidence>
<dbReference type="SUPFAM" id="SSF52833">
    <property type="entry name" value="Thioredoxin-like"/>
    <property type="match status" value="1"/>
</dbReference>
<dbReference type="RefSeq" id="WP_035617106.1">
    <property type="nucleotide sequence ID" value="NZ_ARYK01000005.1"/>
</dbReference>
<evidence type="ECO:0000256" key="1">
    <source>
        <dbReference type="ARBA" id="ARBA00007198"/>
    </source>
</evidence>
<dbReference type="InterPro" id="IPR036249">
    <property type="entry name" value="Thioredoxin-like_sf"/>
</dbReference>
<organism evidence="3 4">
    <name type="scientific">Hyphomonas johnsonii MHS-2</name>
    <dbReference type="NCBI Taxonomy" id="1280950"/>
    <lineage>
        <taxon>Bacteria</taxon>
        <taxon>Pseudomonadati</taxon>
        <taxon>Pseudomonadota</taxon>
        <taxon>Alphaproteobacteria</taxon>
        <taxon>Hyphomonadales</taxon>
        <taxon>Hyphomonadaceae</taxon>
        <taxon>Hyphomonas</taxon>
    </lineage>
</organism>
<dbReference type="PANTHER" id="PTHR30041">
    <property type="entry name" value="ARSENATE REDUCTASE"/>
    <property type="match status" value="1"/>
</dbReference>
<dbReference type="EMBL" id="ARYK01000005">
    <property type="protein sequence ID" value="KCZ91839.1"/>
    <property type="molecule type" value="Genomic_DNA"/>
</dbReference>
<dbReference type="Pfam" id="PF03960">
    <property type="entry name" value="ArsC"/>
    <property type="match status" value="1"/>
</dbReference>
<name>A0A059FMG4_9PROT</name>
<dbReference type="InterPro" id="IPR006660">
    <property type="entry name" value="Arsenate_reductase-like"/>
</dbReference>
<accession>A0A059FMG4</accession>
<evidence type="ECO:0000313" key="3">
    <source>
        <dbReference type="EMBL" id="KCZ91839.1"/>
    </source>
</evidence>
<evidence type="ECO:0000256" key="2">
    <source>
        <dbReference type="PROSITE-ProRule" id="PRU01282"/>
    </source>
</evidence>
<protein>
    <submittedName>
        <fullName evidence="3">Putative arsenate reductase</fullName>
    </submittedName>
</protein>
<keyword evidence="4" id="KW-1185">Reference proteome</keyword>
<dbReference type="Proteomes" id="UP000025171">
    <property type="component" value="Unassembled WGS sequence"/>
</dbReference>